<dbReference type="InterPro" id="IPR000276">
    <property type="entry name" value="GPCR_Rhodpsn"/>
</dbReference>
<comment type="subcellular location">
    <subcellularLocation>
        <location evidence="1">Membrane</location>
        <topology evidence="1">Multi-pass membrane protein</topology>
    </subcellularLocation>
</comment>
<keyword evidence="7" id="KW-0675">Receptor</keyword>
<keyword evidence="4 11" id="KW-1133">Transmembrane helix</keyword>
<evidence type="ECO:0000256" key="6">
    <source>
        <dbReference type="ARBA" id="ARBA00023136"/>
    </source>
</evidence>
<feature type="transmembrane region" description="Helical" evidence="11">
    <location>
        <begin position="208"/>
        <end position="231"/>
    </location>
</feature>
<evidence type="ECO:0000256" key="3">
    <source>
        <dbReference type="ARBA" id="ARBA00022692"/>
    </source>
</evidence>
<evidence type="ECO:0000256" key="2">
    <source>
        <dbReference type="ARBA" id="ARBA00010663"/>
    </source>
</evidence>
<dbReference type="PANTHER" id="PTHR24240">
    <property type="entry name" value="OPSIN"/>
    <property type="match status" value="1"/>
</dbReference>
<dbReference type="InterPro" id="IPR050125">
    <property type="entry name" value="GPCR_opsins"/>
</dbReference>
<gene>
    <name evidence="13" type="ORF">AFUS01_LOCUS3879</name>
</gene>
<dbReference type="EMBL" id="CAJVCH010023739">
    <property type="protein sequence ID" value="CAG7695137.1"/>
    <property type="molecule type" value="Genomic_DNA"/>
</dbReference>
<evidence type="ECO:0000256" key="8">
    <source>
        <dbReference type="ARBA" id="ARBA00023224"/>
    </source>
</evidence>
<dbReference type="AlphaFoldDB" id="A0A8J2J4L7"/>
<keyword evidence="3 11" id="KW-0812">Transmembrane</keyword>
<evidence type="ECO:0000259" key="12">
    <source>
        <dbReference type="PROSITE" id="PS50262"/>
    </source>
</evidence>
<keyword evidence="5" id="KW-0297">G-protein coupled receptor</keyword>
<evidence type="ECO:0000256" key="4">
    <source>
        <dbReference type="ARBA" id="ARBA00022989"/>
    </source>
</evidence>
<sequence>MCEEQPLTKFPEDFTETTTDNGTHQFTEASKPGTRELHKPALMYYAIFLSVIGSLGNIMTVTALCNSSSLRRQTTTWFTLSLSISDFLFSVIALPFTAFRHAGLTWVKDSSWCQLGPFIYYGSVTCSIITITTITINRYIRIVHFHLYHRVFTYRKTTLVIIGIWILSYGFMIPALLGIWGKFAYIASYKSCYLRADKSGRSPRTMMILLQIIVPVITTIMCYIAILYHVVKARKALRRCQSR</sequence>
<organism evidence="13 14">
    <name type="scientific">Allacma fusca</name>
    <dbReference type="NCBI Taxonomy" id="39272"/>
    <lineage>
        <taxon>Eukaryota</taxon>
        <taxon>Metazoa</taxon>
        <taxon>Ecdysozoa</taxon>
        <taxon>Arthropoda</taxon>
        <taxon>Hexapoda</taxon>
        <taxon>Collembola</taxon>
        <taxon>Symphypleona</taxon>
        <taxon>Sminthuridae</taxon>
        <taxon>Allacma</taxon>
    </lineage>
</organism>
<feature type="compositionally biased region" description="Polar residues" evidence="10">
    <location>
        <begin position="16"/>
        <end position="28"/>
    </location>
</feature>
<dbReference type="PROSITE" id="PS50262">
    <property type="entry name" value="G_PROTEIN_RECEP_F1_2"/>
    <property type="match status" value="1"/>
</dbReference>
<feature type="transmembrane region" description="Helical" evidence="11">
    <location>
        <begin position="158"/>
        <end position="180"/>
    </location>
</feature>
<feature type="transmembrane region" description="Helical" evidence="11">
    <location>
        <begin position="118"/>
        <end position="137"/>
    </location>
</feature>
<dbReference type="GO" id="GO:0007601">
    <property type="term" value="P:visual perception"/>
    <property type="evidence" value="ECO:0007669"/>
    <property type="project" value="UniProtKB-KW"/>
</dbReference>
<evidence type="ECO:0000256" key="7">
    <source>
        <dbReference type="ARBA" id="ARBA00023170"/>
    </source>
</evidence>
<comment type="similarity">
    <text evidence="2">Belongs to the G-protein coupled receptor 1 family.</text>
</comment>
<feature type="region of interest" description="Disordered" evidence="10">
    <location>
        <begin position="1"/>
        <end position="32"/>
    </location>
</feature>
<proteinExistence type="inferred from homology"/>
<name>A0A8J2J4L7_9HEXA</name>
<comment type="caution">
    <text evidence="13">The sequence shown here is derived from an EMBL/GenBank/DDBJ whole genome shotgun (WGS) entry which is preliminary data.</text>
</comment>
<evidence type="ECO:0000313" key="13">
    <source>
        <dbReference type="EMBL" id="CAG7695137.1"/>
    </source>
</evidence>
<feature type="transmembrane region" description="Helical" evidence="11">
    <location>
        <begin position="42"/>
        <end position="65"/>
    </location>
</feature>
<feature type="domain" description="G-protein coupled receptors family 1 profile" evidence="12">
    <location>
        <begin position="56"/>
        <end position="243"/>
    </location>
</feature>
<evidence type="ECO:0000256" key="5">
    <source>
        <dbReference type="ARBA" id="ARBA00023040"/>
    </source>
</evidence>
<dbReference type="Pfam" id="PF00001">
    <property type="entry name" value="7tm_1"/>
    <property type="match status" value="1"/>
</dbReference>
<dbReference type="GO" id="GO:0016020">
    <property type="term" value="C:membrane"/>
    <property type="evidence" value="ECO:0007669"/>
    <property type="project" value="UniProtKB-SubCell"/>
</dbReference>
<protein>
    <recommendedName>
        <fullName evidence="12">G-protein coupled receptors family 1 profile domain-containing protein</fullName>
    </recommendedName>
</protein>
<evidence type="ECO:0000256" key="11">
    <source>
        <dbReference type="SAM" id="Phobius"/>
    </source>
</evidence>
<evidence type="ECO:0000256" key="1">
    <source>
        <dbReference type="ARBA" id="ARBA00004141"/>
    </source>
</evidence>
<dbReference type="Proteomes" id="UP000708208">
    <property type="component" value="Unassembled WGS sequence"/>
</dbReference>
<keyword evidence="9" id="KW-0844">Vision</keyword>
<dbReference type="SUPFAM" id="SSF81321">
    <property type="entry name" value="Family A G protein-coupled receptor-like"/>
    <property type="match status" value="1"/>
</dbReference>
<dbReference type="PROSITE" id="PS00237">
    <property type="entry name" value="G_PROTEIN_RECEP_F1_1"/>
    <property type="match status" value="1"/>
</dbReference>
<feature type="transmembrane region" description="Helical" evidence="11">
    <location>
        <begin position="77"/>
        <end position="98"/>
    </location>
</feature>
<keyword evidence="14" id="KW-1185">Reference proteome</keyword>
<evidence type="ECO:0000313" key="14">
    <source>
        <dbReference type="Proteomes" id="UP000708208"/>
    </source>
</evidence>
<evidence type="ECO:0000256" key="10">
    <source>
        <dbReference type="SAM" id="MobiDB-lite"/>
    </source>
</evidence>
<dbReference type="GO" id="GO:0004930">
    <property type="term" value="F:G protein-coupled receptor activity"/>
    <property type="evidence" value="ECO:0007669"/>
    <property type="project" value="UniProtKB-KW"/>
</dbReference>
<keyword evidence="8" id="KW-0807">Transducer</keyword>
<evidence type="ECO:0000256" key="9">
    <source>
        <dbReference type="ARBA" id="ARBA00023305"/>
    </source>
</evidence>
<reference evidence="13" key="1">
    <citation type="submission" date="2021-06" db="EMBL/GenBank/DDBJ databases">
        <authorList>
            <person name="Hodson N. C."/>
            <person name="Mongue J. A."/>
            <person name="Jaron S. K."/>
        </authorList>
    </citation>
    <scope>NUCLEOTIDE SEQUENCE</scope>
</reference>
<dbReference type="OrthoDB" id="10044919at2759"/>
<accession>A0A8J2J4L7</accession>
<keyword evidence="9" id="KW-0716">Sensory transduction</keyword>
<keyword evidence="6 11" id="KW-0472">Membrane</keyword>
<dbReference type="InterPro" id="IPR017452">
    <property type="entry name" value="GPCR_Rhodpsn_7TM"/>
</dbReference>